<organism evidence="1 2">
    <name type="scientific">Pseudomonas paraeruginosa (strain DSM 24068 / PA7)</name>
    <name type="common">Pseudomonas aeruginosa (strain PA7)</name>
    <dbReference type="NCBI Taxonomy" id="381754"/>
    <lineage>
        <taxon>Bacteria</taxon>
        <taxon>Pseudomonadati</taxon>
        <taxon>Pseudomonadota</taxon>
        <taxon>Gammaproteobacteria</taxon>
        <taxon>Pseudomonadales</taxon>
        <taxon>Pseudomonadaceae</taxon>
        <taxon>Pseudomonas</taxon>
        <taxon>Pseudomonas paraeruginosa</taxon>
    </lineage>
</organism>
<gene>
    <name evidence="1" type="ordered locus">PSPA7_5347</name>
</gene>
<dbReference type="AlphaFoldDB" id="A6VC93"/>
<sequence>MSIWRFDENRTDFVLVPPADMEADPEGCYIIQRGDMLMVRDGGHEWPMPERLNIAGVMFDREQFEGTHLLSLREEMERDGRWARAQLQACEQSEIKLPLELPIWVTKRSLDGAVEQTPPNLITRLKRWMRS</sequence>
<proteinExistence type="predicted"/>
<reference evidence="1 2" key="1">
    <citation type="submission" date="2007-06" db="EMBL/GenBank/DDBJ databases">
        <authorList>
            <person name="Dodson R.J."/>
            <person name="Harkins D."/>
            <person name="Paulsen I.T."/>
        </authorList>
    </citation>
    <scope>NUCLEOTIDE SEQUENCE [LARGE SCALE GENOMIC DNA]</scope>
    <source>
        <strain evidence="1 2">PA7</strain>
    </source>
</reference>
<evidence type="ECO:0000313" key="2">
    <source>
        <dbReference type="Proteomes" id="UP000001582"/>
    </source>
</evidence>
<dbReference type="HOGENOM" id="CLU_1925717_0_0_6"/>
<name>A6VC93_PSEP7</name>
<reference evidence="1 2" key="2">
    <citation type="journal article" date="2010" name="PLoS ONE">
        <title>Complete genome sequence of the multiresistant taxonomic outlier Pseudomonas aeruginosa PA7.</title>
        <authorList>
            <person name="Roy P.H."/>
            <person name="Tetu S.G."/>
            <person name="Larouche A."/>
            <person name="Elbourne L."/>
            <person name="Tremblay S."/>
            <person name="Ren Q."/>
            <person name="Dodson R."/>
            <person name="Harkins D."/>
            <person name="Shay R."/>
            <person name="Watkins K."/>
            <person name="Mahamoud Y."/>
            <person name="Paulsen I.T."/>
        </authorList>
    </citation>
    <scope>NUCLEOTIDE SEQUENCE [LARGE SCALE GENOMIC DNA]</scope>
    <source>
        <strain evidence="1 2">PA7</strain>
    </source>
</reference>
<evidence type="ECO:0000313" key="1">
    <source>
        <dbReference type="EMBL" id="ABR86009.1"/>
    </source>
</evidence>
<protein>
    <submittedName>
        <fullName evidence="1">Uncharacterized protein</fullName>
    </submittedName>
</protein>
<dbReference type="RefSeq" id="WP_012077409.1">
    <property type="nucleotide sequence ID" value="NC_009656.1"/>
</dbReference>
<dbReference type="Proteomes" id="UP000001582">
    <property type="component" value="Chromosome"/>
</dbReference>
<accession>A6VC93</accession>
<dbReference type="KEGG" id="pap:PSPA7_5347"/>
<dbReference type="EMBL" id="CP000744">
    <property type="protein sequence ID" value="ABR86009.1"/>
    <property type="molecule type" value="Genomic_DNA"/>
</dbReference>